<dbReference type="EMBL" id="CP009417">
    <property type="protein sequence ID" value="AJD93128.1"/>
    <property type="molecule type" value="Genomic_DNA"/>
</dbReference>
<reference evidence="1 2" key="1">
    <citation type="submission" date="2014-08" db="EMBL/GenBank/DDBJ databases">
        <title>Complete genome of a marine bacteria Jeotgalibacillus malaysiensis.</title>
        <authorList>
            <person name="Yaakop A.S."/>
            <person name="Chan K.-G."/>
            <person name="Goh K.M."/>
        </authorList>
    </citation>
    <scope>NUCLEOTIDE SEQUENCE [LARGE SCALE GENOMIC DNA]</scope>
    <source>
        <strain evidence="1 2">D5</strain>
        <plasmid evidence="2">Plasmid</plasmid>
    </source>
</reference>
<dbReference type="HOGENOM" id="CLU_749597_0_0_9"/>
<evidence type="ECO:0000313" key="2">
    <source>
        <dbReference type="Proteomes" id="UP000031449"/>
    </source>
</evidence>
<geneLocation type="plasmid" evidence="2"/>
<keyword evidence="2" id="KW-1185">Reference proteome</keyword>
<name>A0A0B5AX24_9BACL</name>
<gene>
    <name evidence="1" type="ORF">JMA_38100</name>
</gene>
<dbReference type="Proteomes" id="UP000031449">
    <property type="component" value="Plasmid unnamed"/>
</dbReference>
<organism evidence="1 2">
    <name type="scientific">Jeotgalibacillus malaysiensis</name>
    <dbReference type="NCBI Taxonomy" id="1508404"/>
    <lineage>
        <taxon>Bacteria</taxon>
        <taxon>Bacillati</taxon>
        <taxon>Bacillota</taxon>
        <taxon>Bacilli</taxon>
        <taxon>Bacillales</taxon>
        <taxon>Caryophanaceae</taxon>
        <taxon>Jeotgalibacillus</taxon>
    </lineage>
</organism>
<keyword evidence="1" id="KW-0614">Plasmid</keyword>
<sequence>MKKNNSTKVKLPSKIQVGYQKEKSVSSGQLAFVTYKNEKGTLQKKKTFESWRDQGIPAQEFENVPTSGFYLNKKVQGTDDEMWEATEEFFSVFDPRGFEVEVSAKNVVYIIQCTQSILRGELEGEFVYAWTGGSSILLPVNSPEYKTLMKISQLKERNGSVEQDDLKVGSSYLTVTNETWVYLGCFDEYDYEYESISGRLIPNKKDEKKYYFAKQMAETEPFVIFTVGVIYKQLIACLDEELHVELKNILDELERNPMYSPIDHSKTIHEPMSLEHFLNEMTNHGEHNFLASNGKKYKVEINKFYHNEVSFMGEAKEEQHIGLFGFVRTNKVSQINTYKGVKYDVNTLEDVYHILKPMVEYLYLKNGKLYVEKY</sequence>
<proteinExistence type="predicted"/>
<dbReference type="OrthoDB" id="2536029at2"/>
<dbReference type="KEGG" id="jeo:JMA_38100"/>
<protein>
    <submittedName>
        <fullName evidence="1">Uncharacterized protein</fullName>
    </submittedName>
</protein>
<dbReference type="AlphaFoldDB" id="A0A0B5AX24"/>
<accession>A0A0B5AX24</accession>
<dbReference type="BioCyc" id="JESP1508404:G14D9-13094-MONOMER"/>
<evidence type="ECO:0000313" key="1">
    <source>
        <dbReference type="EMBL" id="AJD93128.1"/>
    </source>
</evidence>